<dbReference type="AlphaFoldDB" id="A0A2K6AW64"/>
<reference evidence="1" key="2">
    <citation type="submission" date="2025-09" db="UniProtKB">
        <authorList>
            <consortium name="Ensembl"/>
        </authorList>
    </citation>
    <scope>IDENTIFICATION</scope>
</reference>
<evidence type="ECO:0000313" key="2">
    <source>
        <dbReference type="Proteomes" id="UP000233120"/>
    </source>
</evidence>
<dbReference type="OMA" id="HDSKISH"/>
<dbReference type="GeneTree" id="ENSGT00910000147010"/>
<reference evidence="1" key="1">
    <citation type="submission" date="2025-08" db="UniProtKB">
        <authorList>
            <consortium name="Ensembl"/>
        </authorList>
    </citation>
    <scope>IDENTIFICATION</scope>
</reference>
<accession>A0A2K6AW64</accession>
<keyword evidence="2" id="KW-1185">Reference proteome</keyword>
<proteinExistence type="predicted"/>
<protein>
    <submittedName>
        <fullName evidence="1">Uncharacterized protein</fullName>
    </submittedName>
</protein>
<dbReference type="Proteomes" id="UP000233120">
    <property type="component" value="Unassembled WGS sequence"/>
</dbReference>
<organism evidence="1 2">
    <name type="scientific">Macaca nemestrina</name>
    <name type="common">Pig-tailed macaque</name>
    <dbReference type="NCBI Taxonomy" id="9545"/>
    <lineage>
        <taxon>Eukaryota</taxon>
        <taxon>Metazoa</taxon>
        <taxon>Chordata</taxon>
        <taxon>Craniata</taxon>
        <taxon>Vertebrata</taxon>
        <taxon>Euteleostomi</taxon>
        <taxon>Mammalia</taxon>
        <taxon>Eutheria</taxon>
        <taxon>Euarchontoglires</taxon>
        <taxon>Primates</taxon>
        <taxon>Haplorrhini</taxon>
        <taxon>Catarrhini</taxon>
        <taxon>Cercopithecidae</taxon>
        <taxon>Cercopithecinae</taxon>
        <taxon>Macaca</taxon>
    </lineage>
</organism>
<name>A0A2K6AW64_MACNE</name>
<dbReference type="Bgee" id="ENSMNEG00000015827">
    <property type="expression patterns" value="Expressed in temporal lobe and 1 other cell type or tissue"/>
</dbReference>
<evidence type="ECO:0000313" key="1">
    <source>
        <dbReference type="Ensembl" id="ENSMNEP00000003416.1"/>
    </source>
</evidence>
<dbReference type="Ensembl" id="ENSMNET00000017266.1">
    <property type="protein sequence ID" value="ENSMNEP00000003416.1"/>
    <property type="gene ID" value="ENSMNEG00000015827.1"/>
</dbReference>
<sequence length="74" mass="8473">MKYKNGDSALTLWGRKQWVRAKGSTSATPVSTDLFMRCRLRDSKISQPFSPLSSFPVSKRDLILPAQKEIIMYH</sequence>